<evidence type="ECO:0000313" key="3">
    <source>
        <dbReference type="Proteomes" id="UP000251891"/>
    </source>
</evidence>
<gene>
    <name evidence="2" type="ORF">DPM19_16090</name>
</gene>
<dbReference type="PROSITE" id="PS51186">
    <property type="entry name" value="GNAT"/>
    <property type="match status" value="1"/>
</dbReference>
<dbReference type="GO" id="GO:0016747">
    <property type="term" value="F:acyltransferase activity, transferring groups other than amino-acyl groups"/>
    <property type="evidence" value="ECO:0007669"/>
    <property type="project" value="InterPro"/>
</dbReference>
<dbReference type="Gene3D" id="3.40.630.30">
    <property type="match status" value="1"/>
</dbReference>
<accession>A0A365H5V5</accession>
<keyword evidence="3" id="KW-1185">Reference proteome</keyword>
<evidence type="ECO:0000313" key="2">
    <source>
        <dbReference type="EMBL" id="RAY14471.1"/>
    </source>
</evidence>
<dbReference type="AlphaFoldDB" id="A0A365H5V5"/>
<dbReference type="CDD" id="cd04301">
    <property type="entry name" value="NAT_SF"/>
    <property type="match status" value="1"/>
</dbReference>
<protein>
    <submittedName>
        <fullName evidence="2">GNAT family N-acetyltransferase</fullName>
    </submittedName>
</protein>
<evidence type="ECO:0000259" key="1">
    <source>
        <dbReference type="PROSITE" id="PS51186"/>
    </source>
</evidence>
<proteinExistence type="predicted"/>
<comment type="caution">
    <text evidence="2">The sequence shown here is derived from an EMBL/GenBank/DDBJ whole genome shotgun (WGS) entry which is preliminary data.</text>
</comment>
<dbReference type="SUPFAM" id="SSF55729">
    <property type="entry name" value="Acyl-CoA N-acyltransferases (Nat)"/>
    <property type="match status" value="1"/>
</dbReference>
<sequence length="252" mass="27604">MFEDVLAVADSGRFLPYDKDRRWSATKDERVLVDAIVHQPDFTIVPTMSVRGGGLIKLHHYARHDPALAELGKLGQALAHEHGAEAGHRIIWFSERPDHARTRLMVKTFTDADEQAVAGVDELEDSAGADTFGAFADEIGPEGFQFLCQRMKAGHRDGPVLVTVADGRIIGAVGPLSVLPGPDRRMIQPPAYFAVHPAYRGRGHGRRLWRASMAWGWRSGAEAKVLQASIGSAAERLYRTEGLETVGFLCQG</sequence>
<keyword evidence="2" id="KW-0808">Transferase</keyword>
<name>A0A365H5V5_9ACTN</name>
<feature type="domain" description="N-acetyltransferase" evidence="1">
    <location>
        <begin position="107"/>
        <end position="252"/>
    </location>
</feature>
<dbReference type="EMBL" id="QLYX01000006">
    <property type="protein sequence ID" value="RAY14471.1"/>
    <property type="molecule type" value="Genomic_DNA"/>
</dbReference>
<dbReference type="InterPro" id="IPR000182">
    <property type="entry name" value="GNAT_dom"/>
</dbReference>
<dbReference type="Proteomes" id="UP000251891">
    <property type="component" value="Unassembled WGS sequence"/>
</dbReference>
<reference evidence="2 3" key="1">
    <citation type="submission" date="2018-06" db="EMBL/GenBank/DDBJ databases">
        <title>Actinomadura craniellae sp. nov. isolated from marine sponge Craniella sp.</title>
        <authorList>
            <person name="Li L."/>
            <person name="Xu Q.H."/>
            <person name="Lin H.W."/>
            <person name="Lu Y.H."/>
        </authorList>
    </citation>
    <scope>NUCLEOTIDE SEQUENCE [LARGE SCALE GENOMIC DNA]</scope>
    <source>
        <strain evidence="2 3">LHW63021</strain>
    </source>
</reference>
<organism evidence="2 3">
    <name type="scientific">Actinomadura craniellae</name>
    <dbReference type="NCBI Taxonomy" id="2231787"/>
    <lineage>
        <taxon>Bacteria</taxon>
        <taxon>Bacillati</taxon>
        <taxon>Actinomycetota</taxon>
        <taxon>Actinomycetes</taxon>
        <taxon>Streptosporangiales</taxon>
        <taxon>Thermomonosporaceae</taxon>
        <taxon>Actinomadura</taxon>
    </lineage>
</organism>
<dbReference type="InterPro" id="IPR016181">
    <property type="entry name" value="Acyl_CoA_acyltransferase"/>
</dbReference>
<dbReference type="Pfam" id="PF00583">
    <property type="entry name" value="Acetyltransf_1"/>
    <property type="match status" value="1"/>
</dbReference>